<proteinExistence type="predicted"/>
<evidence type="ECO:0000313" key="3">
    <source>
        <dbReference type="EMBL" id="KHJ79381.1"/>
    </source>
</evidence>
<gene>
    <name evidence="3" type="ORF">OESDEN_20973</name>
</gene>
<feature type="compositionally biased region" description="Polar residues" evidence="1">
    <location>
        <begin position="86"/>
        <end position="99"/>
    </location>
</feature>
<feature type="region of interest" description="Disordered" evidence="1">
    <location>
        <begin position="81"/>
        <end position="105"/>
    </location>
</feature>
<keyword evidence="2" id="KW-0472">Membrane</keyword>
<evidence type="ECO:0008006" key="5">
    <source>
        <dbReference type="Google" id="ProtNLM"/>
    </source>
</evidence>
<dbReference type="SUPFAM" id="SSF81321">
    <property type="entry name" value="Family A G protein-coupled receptor-like"/>
    <property type="match status" value="1"/>
</dbReference>
<dbReference type="OrthoDB" id="6358729at2759"/>
<protein>
    <recommendedName>
        <fullName evidence="5">G-protein coupled receptors family 1 profile domain-containing protein</fullName>
    </recommendedName>
</protein>
<dbReference type="AlphaFoldDB" id="A0A0B1S658"/>
<dbReference type="Proteomes" id="UP000053660">
    <property type="component" value="Unassembled WGS sequence"/>
</dbReference>
<keyword evidence="2" id="KW-1133">Transmembrane helix</keyword>
<feature type="transmembrane region" description="Helical" evidence="2">
    <location>
        <begin position="20"/>
        <end position="46"/>
    </location>
</feature>
<evidence type="ECO:0000313" key="4">
    <source>
        <dbReference type="Proteomes" id="UP000053660"/>
    </source>
</evidence>
<evidence type="ECO:0000256" key="2">
    <source>
        <dbReference type="SAM" id="Phobius"/>
    </source>
</evidence>
<accession>A0A0B1S658</accession>
<name>A0A0B1S658_OESDE</name>
<dbReference type="Gene3D" id="1.20.1070.10">
    <property type="entry name" value="Rhodopsin 7-helix transmembrane proteins"/>
    <property type="match status" value="1"/>
</dbReference>
<reference evidence="3 4" key="1">
    <citation type="submission" date="2014-03" db="EMBL/GenBank/DDBJ databases">
        <title>Draft genome of the hookworm Oesophagostomum dentatum.</title>
        <authorList>
            <person name="Mitreva M."/>
        </authorList>
    </citation>
    <scope>NUCLEOTIDE SEQUENCE [LARGE SCALE GENOMIC DNA]</scope>
    <source>
        <strain evidence="3 4">OD-Hann</strain>
    </source>
</reference>
<sequence length="105" mass="11708">MHNSPKQECTPMRLPSLYILFSASASFIVPAVIMIALNVSIFCTVLTMSRTKCMSINSGSSMRIHRGRRPSHNKALKQYSVGSGDLHQNQKISDESPQTDLLKDR</sequence>
<organism evidence="3 4">
    <name type="scientific">Oesophagostomum dentatum</name>
    <name type="common">Nodular worm</name>
    <dbReference type="NCBI Taxonomy" id="61180"/>
    <lineage>
        <taxon>Eukaryota</taxon>
        <taxon>Metazoa</taxon>
        <taxon>Ecdysozoa</taxon>
        <taxon>Nematoda</taxon>
        <taxon>Chromadorea</taxon>
        <taxon>Rhabditida</taxon>
        <taxon>Rhabditina</taxon>
        <taxon>Rhabditomorpha</taxon>
        <taxon>Strongyloidea</taxon>
        <taxon>Strongylidae</taxon>
        <taxon>Oesophagostomum</taxon>
    </lineage>
</organism>
<evidence type="ECO:0000256" key="1">
    <source>
        <dbReference type="SAM" id="MobiDB-lite"/>
    </source>
</evidence>
<keyword evidence="2" id="KW-0812">Transmembrane</keyword>
<keyword evidence="4" id="KW-1185">Reference proteome</keyword>
<dbReference type="EMBL" id="KN605315">
    <property type="protein sequence ID" value="KHJ79381.1"/>
    <property type="molecule type" value="Genomic_DNA"/>
</dbReference>